<evidence type="ECO:0000313" key="3">
    <source>
        <dbReference type="Proteomes" id="UP000076154"/>
    </source>
</evidence>
<dbReference type="AlphaFoldDB" id="A0A369JDB1"/>
<protein>
    <recommendedName>
        <fullName evidence="4">Extracellular membrane protein CFEM domain-containing protein</fullName>
    </recommendedName>
</protein>
<dbReference type="OrthoDB" id="2564568at2759"/>
<reference evidence="2" key="1">
    <citation type="submission" date="2018-04" db="EMBL/GenBank/DDBJ databases">
        <title>Whole genome sequencing of Hypsizygus marmoreus.</title>
        <authorList>
            <person name="Choi I.-G."/>
            <person name="Min B."/>
            <person name="Kim J.-G."/>
            <person name="Kim S."/>
            <person name="Oh Y.-L."/>
            <person name="Kong W.-S."/>
            <person name="Park H."/>
            <person name="Jeong J."/>
            <person name="Song E.-S."/>
        </authorList>
    </citation>
    <scope>NUCLEOTIDE SEQUENCE [LARGE SCALE GENOMIC DNA]</scope>
    <source>
        <strain evidence="2">51987-8</strain>
    </source>
</reference>
<evidence type="ECO:0008006" key="4">
    <source>
        <dbReference type="Google" id="ProtNLM"/>
    </source>
</evidence>
<comment type="caution">
    <text evidence="2">The sequence shown here is derived from an EMBL/GenBank/DDBJ whole genome shotgun (WGS) entry which is preliminary data.</text>
</comment>
<keyword evidence="3" id="KW-1185">Reference proteome</keyword>
<organism evidence="2 3">
    <name type="scientific">Hypsizygus marmoreus</name>
    <name type="common">White beech mushroom</name>
    <name type="synonym">Agaricus marmoreus</name>
    <dbReference type="NCBI Taxonomy" id="39966"/>
    <lineage>
        <taxon>Eukaryota</taxon>
        <taxon>Fungi</taxon>
        <taxon>Dikarya</taxon>
        <taxon>Basidiomycota</taxon>
        <taxon>Agaricomycotina</taxon>
        <taxon>Agaricomycetes</taxon>
        <taxon>Agaricomycetidae</taxon>
        <taxon>Agaricales</taxon>
        <taxon>Tricholomatineae</taxon>
        <taxon>Lyophyllaceae</taxon>
        <taxon>Hypsizygus</taxon>
    </lineage>
</organism>
<feature type="chain" id="PRO_5016867718" description="Extracellular membrane protein CFEM domain-containing protein" evidence="1">
    <location>
        <begin position="24"/>
        <end position="156"/>
    </location>
</feature>
<feature type="signal peptide" evidence="1">
    <location>
        <begin position="1"/>
        <end position="23"/>
    </location>
</feature>
<gene>
    <name evidence="2" type="ORF">Hypma_000397</name>
</gene>
<dbReference type="InParanoid" id="A0A369JDB1"/>
<evidence type="ECO:0000256" key="1">
    <source>
        <dbReference type="SAM" id="SignalP"/>
    </source>
</evidence>
<dbReference type="Proteomes" id="UP000076154">
    <property type="component" value="Unassembled WGS sequence"/>
</dbReference>
<sequence length="156" mass="15632">MVAFFSLFSRTATLFLACTNVLAKPAPDNTGNSIPALLARDTIDTNHVPAACKTVCEALATTFSACSNNTCTCSDTIVDAIAACFNCGAAIEGDGGPMAKAGQDAIDTLVSDCKAAGIPVKTTKISANEKNGAMRLGDLGSGALGLMGLGALLALA</sequence>
<dbReference type="EMBL" id="LUEZ02000102">
    <property type="protein sequence ID" value="RDB18415.1"/>
    <property type="molecule type" value="Genomic_DNA"/>
</dbReference>
<proteinExistence type="predicted"/>
<keyword evidence="1" id="KW-0732">Signal</keyword>
<accession>A0A369JDB1</accession>
<evidence type="ECO:0000313" key="2">
    <source>
        <dbReference type="EMBL" id="RDB18415.1"/>
    </source>
</evidence>
<name>A0A369JDB1_HYPMA</name>